<feature type="region of interest" description="Disordered" evidence="1">
    <location>
        <begin position="298"/>
        <end position="318"/>
    </location>
</feature>
<accession>A0A074RVT5</accession>
<organism evidence="2 3">
    <name type="scientific">Rhizoctonia solani 123E</name>
    <dbReference type="NCBI Taxonomy" id="1423351"/>
    <lineage>
        <taxon>Eukaryota</taxon>
        <taxon>Fungi</taxon>
        <taxon>Dikarya</taxon>
        <taxon>Basidiomycota</taxon>
        <taxon>Agaricomycotina</taxon>
        <taxon>Agaricomycetes</taxon>
        <taxon>Cantharellales</taxon>
        <taxon>Ceratobasidiaceae</taxon>
        <taxon>Rhizoctonia</taxon>
    </lineage>
</organism>
<comment type="caution">
    <text evidence="2">The sequence shown here is derived from an EMBL/GenBank/DDBJ whole genome shotgun (WGS) entry which is preliminary data.</text>
</comment>
<dbReference type="OrthoDB" id="17089at2759"/>
<dbReference type="EMBL" id="AZST01000364">
    <property type="protein sequence ID" value="KEP49425.1"/>
    <property type="molecule type" value="Genomic_DNA"/>
</dbReference>
<feature type="compositionally biased region" description="Polar residues" evidence="1">
    <location>
        <begin position="301"/>
        <end position="318"/>
    </location>
</feature>
<dbReference type="Pfam" id="PF05176">
    <property type="entry name" value="ATP-synt_10"/>
    <property type="match status" value="1"/>
</dbReference>
<dbReference type="PANTHER" id="PTHR28106:SF1">
    <property type="entry name" value="MITOCHONDRIAL ATPASE COMPLEX SUBUNIT ATP10"/>
    <property type="match status" value="1"/>
</dbReference>
<dbReference type="GO" id="GO:0033615">
    <property type="term" value="P:mitochondrial proton-transporting ATP synthase complex assembly"/>
    <property type="evidence" value="ECO:0007669"/>
    <property type="project" value="TreeGrafter"/>
</dbReference>
<reference evidence="2 3" key="1">
    <citation type="submission" date="2013-12" db="EMBL/GenBank/DDBJ databases">
        <authorList>
            <person name="Cubeta M."/>
            <person name="Pakala S."/>
            <person name="Fedorova N."/>
            <person name="Thomas E."/>
            <person name="Dean R."/>
            <person name="Jabaji S."/>
            <person name="Neate S."/>
            <person name="Toda T."/>
            <person name="Tavantzis S."/>
            <person name="Vilgalys R."/>
            <person name="Bharathan N."/>
            <person name="Pakala S."/>
            <person name="Losada L.S."/>
            <person name="Zafar N."/>
            <person name="Nierman W."/>
        </authorList>
    </citation>
    <scope>NUCLEOTIDE SEQUENCE [LARGE SCALE GENOMIC DNA]</scope>
    <source>
        <strain evidence="2 3">123E</strain>
    </source>
</reference>
<name>A0A074RVT5_9AGAM</name>
<feature type="region of interest" description="Disordered" evidence="1">
    <location>
        <begin position="34"/>
        <end position="69"/>
    </location>
</feature>
<sequence>MLSNVWRIQRTGQLHLARALVVSQARFIQFNSITRSTPLPSTGNNASPSSNEGSNGTPAESQPDTGVPLQFLSRPLGVDEIPSALPKSWSSKREELLDRGKHMEKRRHLVKQVARGYFHDFHKLKHHGGKMWIAPRVLIREDKALYFPDVKGVSLDNRSTVHTTTACTGRVTLLSVLSTKISELHAQSFVEHTLEQHKGHKNFQYMQINLQENLLKSWLISLSLSSLRSTVPPEFQPTYLLSSQNMEYLRVPLGMENKHIGYTYLLDDNLKVRWAGCGFARPEESEALANCTRVLLDRLDNGSTPPTTNKEPSSPKAT</sequence>
<dbReference type="GO" id="GO:0005743">
    <property type="term" value="C:mitochondrial inner membrane"/>
    <property type="evidence" value="ECO:0007669"/>
    <property type="project" value="TreeGrafter"/>
</dbReference>
<evidence type="ECO:0000256" key="1">
    <source>
        <dbReference type="SAM" id="MobiDB-lite"/>
    </source>
</evidence>
<evidence type="ECO:0000313" key="2">
    <source>
        <dbReference type="EMBL" id="KEP49425.1"/>
    </source>
</evidence>
<dbReference type="InterPro" id="IPR007849">
    <property type="entry name" value="ATP10"/>
</dbReference>
<gene>
    <name evidence="2" type="ORF">V565_100610</name>
</gene>
<keyword evidence="3" id="KW-1185">Reference proteome</keyword>
<dbReference type="AlphaFoldDB" id="A0A074RVT5"/>
<dbReference type="STRING" id="1423351.A0A074RVT5"/>
<dbReference type="HOGENOM" id="CLU_047290_0_0_1"/>
<dbReference type="PANTHER" id="PTHR28106">
    <property type="entry name" value="MITOCHONDRIAL ATPASE COMPLEX SUBUNIT ATP10"/>
    <property type="match status" value="1"/>
</dbReference>
<evidence type="ECO:0000313" key="3">
    <source>
        <dbReference type="Proteomes" id="UP000027456"/>
    </source>
</evidence>
<protein>
    <submittedName>
        <fullName evidence="2">Putative F1F0 ATP synthase assembly protein ATP10</fullName>
    </submittedName>
</protein>
<dbReference type="Proteomes" id="UP000027456">
    <property type="component" value="Unassembled WGS sequence"/>
</dbReference>
<proteinExistence type="predicted"/>
<feature type="compositionally biased region" description="Polar residues" evidence="1">
    <location>
        <begin position="34"/>
        <end position="64"/>
    </location>
</feature>